<sequence>MVSDAHPRQPMQDAPSELPVGGTTSRQAESIVMALYRQCYDLSCAATRTANSPPTSVGRGGCG</sequence>
<organism evidence="2 3">
    <name type="scientific">Actinomadura harenae</name>
    <dbReference type="NCBI Taxonomy" id="2483351"/>
    <lineage>
        <taxon>Bacteria</taxon>
        <taxon>Bacillati</taxon>
        <taxon>Actinomycetota</taxon>
        <taxon>Actinomycetes</taxon>
        <taxon>Streptosporangiales</taxon>
        <taxon>Thermomonosporaceae</taxon>
        <taxon>Actinomadura</taxon>
    </lineage>
</organism>
<name>A0A3M2M0M9_9ACTN</name>
<gene>
    <name evidence="2" type="ORF">EBO15_19480</name>
</gene>
<proteinExistence type="predicted"/>
<reference evidence="2 3" key="1">
    <citation type="submission" date="2018-10" db="EMBL/GenBank/DDBJ databases">
        <title>Isolation from soil.</title>
        <authorList>
            <person name="Hu J."/>
        </authorList>
    </citation>
    <scope>NUCLEOTIDE SEQUENCE [LARGE SCALE GENOMIC DNA]</scope>
    <source>
        <strain evidence="2 3">NEAU-Ht49</strain>
    </source>
</reference>
<dbReference type="AlphaFoldDB" id="A0A3M2M0M9"/>
<evidence type="ECO:0000313" key="2">
    <source>
        <dbReference type="EMBL" id="RMI42423.1"/>
    </source>
</evidence>
<keyword evidence="3" id="KW-1185">Reference proteome</keyword>
<accession>A0A3M2M0M9</accession>
<dbReference type="Proteomes" id="UP000282674">
    <property type="component" value="Unassembled WGS sequence"/>
</dbReference>
<comment type="caution">
    <text evidence="2">The sequence shown here is derived from an EMBL/GenBank/DDBJ whole genome shotgun (WGS) entry which is preliminary data.</text>
</comment>
<evidence type="ECO:0000256" key="1">
    <source>
        <dbReference type="SAM" id="MobiDB-lite"/>
    </source>
</evidence>
<feature type="region of interest" description="Disordered" evidence="1">
    <location>
        <begin position="1"/>
        <end position="25"/>
    </location>
</feature>
<protein>
    <submittedName>
        <fullName evidence="2">Uncharacterized protein</fullName>
    </submittedName>
</protein>
<evidence type="ECO:0000313" key="3">
    <source>
        <dbReference type="Proteomes" id="UP000282674"/>
    </source>
</evidence>
<dbReference type="EMBL" id="RFFG01000033">
    <property type="protein sequence ID" value="RMI42423.1"/>
    <property type="molecule type" value="Genomic_DNA"/>
</dbReference>